<dbReference type="Gramene" id="KCW73171">
    <property type="protein sequence ID" value="KCW73171"/>
    <property type="gene ID" value="EUGRSUZ_E01627"/>
</dbReference>
<name>A0A059C4Q0_EUCGR</name>
<accession>A0A059C4Q0</accession>
<sequence>MVIPDSPQARCRTAFLILTYQYPHASYPQVACVYFSFPQSREYQRFYTKDVMTLVTPLTFDLRYNGNFFIYGSQ</sequence>
<dbReference type="AlphaFoldDB" id="A0A059C4Q0"/>
<gene>
    <name evidence="1" type="ORF">EUGRSUZ_E01627</name>
</gene>
<evidence type="ECO:0000313" key="1">
    <source>
        <dbReference type="EMBL" id="KCW73171.1"/>
    </source>
</evidence>
<dbReference type="EMBL" id="KK198757">
    <property type="protein sequence ID" value="KCW73171.1"/>
    <property type="molecule type" value="Genomic_DNA"/>
</dbReference>
<protein>
    <submittedName>
        <fullName evidence="1">Uncharacterized protein</fullName>
    </submittedName>
</protein>
<proteinExistence type="predicted"/>
<organism evidence="1">
    <name type="scientific">Eucalyptus grandis</name>
    <name type="common">Flooded gum</name>
    <dbReference type="NCBI Taxonomy" id="71139"/>
    <lineage>
        <taxon>Eukaryota</taxon>
        <taxon>Viridiplantae</taxon>
        <taxon>Streptophyta</taxon>
        <taxon>Embryophyta</taxon>
        <taxon>Tracheophyta</taxon>
        <taxon>Spermatophyta</taxon>
        <taxon>Magnoliopsida</taxon>
        <taxon>eudicotyledons</taxon>
        <taxon>Gunneridae</taxon>
        <taxon>Pentapetalae</taxon>
        <taxon>rosids</taxon>
        <taxon>malvids</taxon>
        <taxon>Myrtales</taxon>
        <taxon>Myrtaceae</taxon>
        <taxon>Myrtoideae</taxon>
        <taxon>Eucalypteae</taxon>
        <taxon>Eucalyptus</taxon>
    </lineage>
</organism>
<dbReference type="InParanoid" id="A0A059C4Q0"/>
<reference evidence="1" key="1">
    <citation type="submission" date="2013-07" db="EMBL/GenBank/DDBJ databases">
        <title>The genome of Eucalyptus grandis.</title>
        <authorList>
            <person name="Schmutz J."/>
            <person name="Hayes R."/>
            <person name="Myburg A."/>
            <person name="Tuskan G."/>
            <person name="Grattapaglia D."/>
            <person name="Rokhsar D.S."/>
        </authorList>
    </citation>
    <scope>NUCLEOTIDE SEQUENCE</scope>
    <source>
        <tissue evidence="1">Leaf extractions</tissue>
    </source>
</reference>